<accession>A0A6M3KS78</accession>
<organism evidence="2">
    <name type="scientific">viral metagenome</name>
    <dbReference type="NCBI Taxonomy" id="1070528"/>
    <lineage>
        <taxon>unclassified sequences</taxon>
        <taxon>metagenomes</taxon>
        <taxon>organismal metagenomes</taxon>
    </lineage>
</organism>
<evidence type="ECO:0000256" key="1">
    <source>
        <dbReference type="SAM" id="Phobius"/>
    </source>
</evidence>
<feature type="transmembrane region" description="Helical" evidence="1">
    <location>
        <begin position="81"/>
        <end position="103"/>
    </location>
</feature>
<protein>
    <submittedName>
        <fullName evidence="2">Uncharacterized protein</fullName>
    </submittedName>
</protein>
<keyword evidence="1" id="KW-0472">Membrane</keyword>
<dbReference type="EMBL" id="MT142542">
    <property type="protein sequence ID" value="QJA84926.1"/>
    <property type="molecule type" value="Genomic_DNA"/>
</dbReference>
<keyword evidence="1" id="KW-0812">Transmembrane</keyword>
<dbReference type="AlphaFoldDB" id="A0A6M3KS78"/>
<name>A0A6M3KS78_9ZZZZ</name>
<reference evidence="2" key="1">
    <citation type="submission" date="2020-03" db="EMBL/GenBank/DDBJ databases">
        <title>The deep terrestrial virosphere.</title>
        <authorList>
            <person name="Holmfeldt K."/>
            <person name="Nilsson E."/>
            <person name="Simone D."/>
            <person name="Lopez-Fernandez M."/>
            <person name="Wu X."/>
            <person name="de Brujin I."/>
            <person name="Lundin D."/>
            <person name="Andersson A."/>
            <person name="Bertilsson S."/>
            <person name="Dopson M."/>
        </authorList>
    </citation>
    <scope>NUCLEOTIDE SEQUENCE</scope>
    <source>
        <strain evidence="2">MM415B02317</strain>
    </source>
</reference>
<keyword evidence="1" id="KW-1133">Transmembrane helix</keyword>
<sequence length="123" mass="14719">MNYTLKDGGKRLTEFIGEEYHDVEKHTNVHLSPEYDHHCNTCQTHFSKEENHLHENRPFNTPDDRQALCEKLHEVGEWDQFFLYASGAPTGFGFYMNFAYWLLVKRPERFCKSVNEYLKEKEK</sequence>
<evidence type="ECO:0000313" key="2">
    <source>
        <dbReference type="EMBL" id="QJA84926.1"/>
    </source>
</evidence>
<gene>
    <name evidence="2" type="ORF">MM415B02317_0005</name>
</gene>
<proteinExistence type="predicted"/>